<sequence length="52" mass="5867">MTRLIAIAAFIALSIFLIRYRTNKKVQHGVIIAFLVGLAIYTVSIVTTELFR</sequence>
<dbReference type="EMBL" id="JAQLOI010000001">
    <property type="protein sequence ID" value="MDB1123811.1"/>
    <property type="molecule type" value="Genomic_DNA"/>
</dbReference>
<keyword evidence="3" id="KW-1185">Reference proteome</keyword>
<keyword evidence="1" id="KW-1133">Transmembrane helix</keyword>
<reference evidence="2 3" key="1">
    <citation type="submission" date="2023-01" db="EMBL/GenBank/DDBJ databases">
        <title>Vibrio sp. KJ40-1 sp.nov, isolated from marine algae.</title>
        <authorList>
            <person name="Butt M."/>
            <person name="Kim J.M.J."/>
            <person name="Jeon C.O.C."/>
        </authorList>
    </citation>
    <scope>NUCLEOTIDE SEQUENCE [LARGE SCALE GENOMIC DNA]</scope>
    <source>
        <strain evidence="2 3">KJ40-1</strain>
    </source>
</reference>
<feature type="transmembrane region" description="Helical" evidence="1">
    <location>
        <begin position="29"/>
        <end position="51"/>
    </location>
</feature>
<comment type="caution">
    <text evidence="2">The sequence shown here is derived from an EMBL/GenBank/DDBJ whole genome shotgun (WGS) entry which is preliminary data.</text>
</comment>
<evidence type="ECO:0000256" key="1">
    <source>
        <dbReference type="SAM" id="Phobius"/>
    </source>
</evidence>
<gene>
    <name evidence="2" type="ORF">PGX00_09160</name>
</gene>
<accession>A0ABT4YQH8</accession>
<keyword evidence="1" id="KW-0472">Membrane</keyword>
<protein>
    <submittedName>
        <fullName evidence="2">Uncharacterized protein</fullName>
    </submittedName>
</protein>
<keyword evidence="1" id="KW-0812">Transmembrane</keyword>
<evidence type="ECO:0000313" key="3">
    <source>
        <dbReference type="Proteomes" id="UP001210678"/>
    </source>
</evidence>
<dbReference type="Proteomes" id="UP001210678">
    <property type="component" value="Unassembled WGS sequence"/>
</dbReference>
<proteinExistence type="predicted"/>
<organism evidence="2 3">
    <name type="scientific">Vibrio algarum</name>
    <dbReference type="NCBI Taxonomy" id="3020714"/>
    <lineage>
        <taxon>Bacteria</taxon>
        <taxon>Pseudomonadati</taxon>
        <taxon>Pseudomonadota</taxon>
        <taxon>Gammaproteobacteria</taxon>
        <taxon>Vibrionales</taxon>
        <taxon>Vibrionaceae</taxon>
        <taxon>Vibrio</taxon>
    </lineage>
</organism>
<dbReference type="RefSeq" id="WP_272135477.1">
    <property type="nucleotide sequence ID" value="NZ_JAQLOI010000001.1"/>
</dbReference>
<name>A0ABT4YQH8_9VIBR</name>
<evidence type="ECO:0000313" key="2">
    <source>
        <dbReference type="EMBL" id="MDB1123811.1"/>
    </source>
</evidence>